<keyword evidence="3 7" id="KW-0863">Zinc-finger</keyword>
<name>T1FRZ4_HELRO</name>
<dbReference type="EMBL" id="KB095905">
    <property type="protein sequence ID" value="ESO10241.1"/>
    <property type="molecule type" value="Genomic_DNA"/>
</dbReference>
<dbReference type="InterPro" id="IPR036770">
    <property type="entry name" value="Ankyrin_rpt-contain_sf"/>
</dbReference>
<dbReference type="Gene3D" id="1.25.40.20">
    <property type="entry name" value="Ankyrin repeat-containing domain"/>
    <property type="match status" value="1"/>
</dbReference>
<reference evidence="9 11" key="2">
    <citation type="journal article" date="2013" name="Nature">
        <title>Insights into bilaterian evolution from three spiralian genomes.</title>
        <authorList>
            <person name="Simakov O."/>
            <person name="Marletaz F."/>
            <person name="Cho S.J."/>
            <person name="Edsinger-Gonzales E."/>
            <person name="Havlak P."/>
            <person name="Hellsten U."/>
            <person name="Kuo D.H."/>
            <person name="Larsson T."/>
            <person name="Lv J."/>
            <person name="Arendt D."/>
            <person name="Savage R."/>
            <person name="Osoegawa K."/>
            <person name="de Jong P."/>
            <person name="Grimwood J."/>
            <person name="Chapman J.A."/>
            <person name="Shapiro H."/>
            <person name="Aerts A."/>
            <person name="Otillar R.P."/>
            <person name="Terry A.Y."/>
            <person name="Boore J.L."/>
            <person name="Grigoriev I.V."/>
            <person name="Lindberg D.R."/>
            <person name="Seaver E.C."/>
            <person name="Weisblat D.A."/>
            <person name="Putnam N.H."/>
            <person name="Rokhsar D.S."/>
        </authorList>
    </citation>
    <scope>NUCLEOTIDE SEQUENCE</scope>
</reference>
<evidence type="ECO:0000313" key="9">
    <source>
        <dbReference type="EMBL" id="ESO10241.1"/>
    </source>
</evidence>
<dbReference type="EnsemblMetazoa" id="HelroT190418">
    <property type="protein sequence ID" value="HelroP190418"/>
    <property type="gene ID" value="HelroG190418"/>
</dbReference>
<dbReference type="Gene3D" id="3.60.10.10">
    <property type="entry name" value="Endonuclease/exonuclease/phosphatase"/>
    <property type="match status" value="1"/>
</dbReference>
<keyword evidence="2" id="KW-0677">Repeat</keyword>
<keyword evidence="4" id="KW-0862">Zinc</keyword>
<dbReference type="HOGENOM" id="CLU_674898_0_0_1"/>
<dbReference type="STRING" id="6412.T1FRZ4"/>
<dbReference type="CDD" id="cd15728">
    <property type="entry name" value="FYVE_ANFY1"/>
    <property type="match status" value="1"/>
</dbReference>
<dbReference type="EMBL" id="AMQM01002900">
    <property type="status" value="NOT_ANNOTATED_CDS"/>
    <property type="molecule type" value="Genomic_DNA"/>
</dbReference>
<evidence type="ECO:0000256" key="4">
    <source>
        <dbReference type="ARBA" id="ARBA00022833"/>
    </source>
</evidence>
<dbReference type="InterPro" id="IPR036691">
    <property type="entry name" value="Endo/exonu/phosph_ase_sf"/>
</dbReference>
<dbReference type="InParanoid" id="T1FRZ4"/>
<dbReference type="OrthoDB" id="2306477at2759"/>
<dbReference type="InterPro" id="IPR000306">
    <property type="entry name" value="Znf_FYVE"/>
</dbReference>
<keyword evidence="1" id="KW-0479">Metal-binding</keyword>
<feature type="repeat" description="ANK" evidence="6">
    <location>
        <begin position="178"/>
        <end position="210"/>
    </location>
</feature>
<organism evidence="10 11">
    <name type="scientific">Helobdella robusta</name>
    <name type="common">Californian leech</name>
    <dbReference type="NCBI Taxonomy" id="6412"/>
    <lineage>
        <taxon>Eukaryota</taxon>
        <taxon>Metazoa</taxon>
        <taxon>Spiralia</taxon>
        <taxon>Lophotrochozoa</taxon>
        <taxon>Annelida</taxon>
        <taxon>Clitellata</taxon>
        <taxon>Hirudinea</taxon>
        <taxon>Rhynchobdellida</taxon>
        <taxon>Glossiphoniidae</taxon>
        <taxon>Helobdella</taxon>
    </lineage>
</organism>
<dbReference type="GO" id="GO:0008270">
    <property type="term" value="F:zinc ion binding"/>
    <property type="evidence" value="ECO:0007669"/>
    <property type="project" value="UniProtKB-KW"/>
</dbReference>
<dbReference type="AlphaFoldDB" id="T1FRZ4"/>
<dbReference type="InterPro" id="IPR002110">
    <property type="entry name" value="Ankyrin_rpt"/>
</dbReference>
<dbReference type="FunFam" id="3.30.40.10:FF:000104">
    <property type="entry name" value="Ankyrin repeat and FYVE domain-containing 1"/>
    <property type="match status" value="1"/>
</dbReference>
<proteinExistence type="predicted"/>
<dbReference type="Gene3D" id="3.30.40.10">
    <property type="entry name" value="Zinc/RING finger domain, C3HC4 (zinc finger)"/>
    <property type="match status" value="1"/>
</dbReference>
<dbReference type="SUPFAM" id="SSF48403">
    <property type="entry name" value="Ankyrin repeat"/>
    <property type="match status" value="1"/>
</dbReference>
<dbReference type="PROSITE" id="PS50088">
    <property type="entry name" value="ANK_REPEAT"/>
    <property type="match status" value="2"/>
</dbReference>
<dbReference type="PANTHER" id="PTHR24126">
    <property type="entry name" value="ANKYRIN REPEAT, PH AND SEC7 DOMAIN CONTAINING PROTEIN SECG-RELATED"/>
    <property type="match status" value="1"/>
</dbReference>
<reference evidence="11" key="1">
    <citation type="submission" date="2012-12" db="EMBL/GenBank/DDBJ databases">
        <authorList>
            <person name="Hellsten U."/>
            <person name="Grimwood J."/>
            <person name="Chapman J.A."/>
            <person name="Shapiro H."/>
            <person name="Aerts A."/>
            <person name="Otillar R.P."/>
            <person name="Terry A.Y."/>
            <person name="Boore J.L."/>
            <person name="Simakov O."/>
            <person name="Marletaz F."/>
            <person name="Cho S.-J."/>
            <person name="Edsinger-Gonzales E."/>
            <person name="Havlak P."/>
            <person name="Kuo D.-H."/>
            <person name="Larsson T."/>
            <person name="Lv J."/>
            <person name="Arendt D."/>
            <person name="Savage R."/>
            <person name="Osoegawa K."/>
            <person name="de Jong P."/>
            <person name="Lindberg D.R."/>
            <person name="Seaver E.C."/>
            <person name="Weisblat D.A."/>
            <person name="Putnam N.H."/>
            <person name="Grigoriev I.V."/>
            <person name="Rokhsar D.S."/>
        </authorList>
    </citation>
    <scope>NUCLEOTIDE SEQUENCE</scope>
</reference>
<dbReference type="eggNOG" id="KOG0504">
    <property type="taxonomic scope" value="Eukaryota"/>
</dbReference>
<evidence type="ECO:0000313" key="10">
    <source>
        <dbReference type="EnsemblMetazoa" id="HelroP190418"/>
    </source>
</evidence>
<keyword evidence="5 6" id="KW-0040">ANK repeat</keyword>
<dbReference type="InterPro" id="IPR011011">
    <property type="entry name" value="Znf_FYVE_PHD"/>
</dbReference>
<dbReference type="SUPFAM" id="SSF56219">
    <property type="entry name" value="DNase I-like"/>
    <property type="match status" value="1"/>
</dbReference>
<sequence length="408" mass="45879">MEIAEMLERRRIDICCLQETRWKSNGVCHVNSDKEKYKLFWNGQKTAKNGFGVFVRELLAQEVLGIKRINSRLIELNGHVGEKTDGFDNVHGGFGYGKRNEDGNRIFEFAESHGFCLLNIYFRKRLEHLITYKSGPSATQIDFFAVKQPHRRLFKNVKVIPGESCILAGAHINDVTSHKQTALHLACLHGHSHIVSILIGNNINVNAIDDTLNNALHVACQYGHLDVVKVLLTQSDINIASRNSKGYNPLHVLGHHSKESSSLIFDLFIRSFPQYPVDQVDANGNSVLMLAYFNGNSSLCRAIVKHGATLGTKNKEGMSIFNAPVATKQLLFKMLDMLKKEPPWTDGENCLQCDVKFGLTTRKHHCRHCGRLLCSRCSAKEVPIIKFELTKPVRVCDLCFDVLSLSSH</sequence>
<dbReference type="CTD" id="20211591"/>
<dbReference type="InterPro" id="IPR017455">
    <property type="entry name" value="Znf_FYVE-rel"/>
</dbReference>
<dbReference type="RefSeq" id="XP_009012055.1">
    <property type="nucleotide sequence ID" value="XM_009013807.1"/>
</dbReference>
<dbReference type="SMART" id="SM00064">
    <property type="entry name" value="FYVE"/>
    <property type="match status" value="1"/>
</dbReference>
<evidence type="ECO:0000256" key="7">
    <source>
        <dbReference type="PROSITE-ProRule" id="PRU00091"/>
    </source>
</evidence>
<dbReference type="Pfam" id="PF01363">
    <property type="entry name" value="FYVE"/>
    <property type="match status" value="1"/>
</dbReference>
<dbReference type="PROSITE" id="PS50178">
    <property type="entry name" value="ZF_FYVE"/>
    <property type="match status" value="1"/>
</dbReference>
<dbReference type="PROSITE" id="PS50297">
    <property type="entry name" value="ANK_REP_REGION"/>
    <property type="match status" value="1"/>
</dbReference>
<feature type="domain" description="FYVE-type" evidence="8">
    <location>
        <begin position="344"/>
        <end position="404"/>
    </location>
</feature>
<evidence type="ECO:0000256" key="1">
    <source>
        <dbReference type="ARBA" id="ARBA00022723"/>
    </source>
</evidence>
<dbReference type="SUPFAM" id="SSF57903">
    <property type="entry name" value="FYVE/PHD zinc finger"/>
    <property type="match status" value="1"/>
</dbReference>
<dbReference type="PANTHER" id="PTHR24126:SF14">
    <property type="entry name" value="ANK_REP_REGION DOMAIN-CONTAINING PROTEIN"/>
    <property type="match status" value="1"/>
</dbReference>
<dbReference type="Proteomes" id="UP000015101">
    <property type="component" value="Unassembled WGS sequence"/>
</dbReference>
<dbReference type="InterPro" id="IPR049764">
    <property type="entry name" value="ANFY1_FYVE"/>
</dbReference>
<gene>
    <name evidence="10" type="primary">20211591</name>
    <name evidence="9" type="ORF">HELRODRAFT_190418</name>
</gene>
<feature type="repeat" description="ANK" evidence="6">
    <location>
        <begin position="283"/>
        <end position="315"/>
    </location>
</feature>
<evidence type="ECO:0000313" key="11">
    <source>
        <dbReference type="Proteomes" id="UP000015101"/>
    </source>
</evidence>
<dbReference type="SMART" id="SM00248">
    <property type="entry name" value="ANK"/>
    <property type="match status" value="3"/>
</dbReference>
<keyword evidence="11" id="KW-1185">Reference proteome</keyword>
<reference evidence="10" key="3">
    <citation type="submission" date="2015-06" db="UniProtKB">
        <authorList>
            <consortium name="EnsemblMetazoa"/>
        </authorList>
    </citation>
    <scope>IDENTIFICATION</scope>
</reference>
<evidence type="ECO:0000256" key="6">
    <source>
        <dbReference type="PROSITE-ProRule" id="PRU00023"/>
    </source>
</evidence>
<evidence type="ECO:0000256" key="5">
    <source>
        <dbReference type="ARBA" id="ARBA00023043"/>
    </source>
</evidence>
<evidence type="ECO:0000256" key="3">
    <source>
        <dbReference type="ARBA" id="ARBA00022771"/>
    </source>
</evidence>
<dbReference type="GeneID" id="20211591"/>
<dbReference type="Pfam" id="PF12796">
    <property type="entry name" value="Ank_2"/>
    <property type="match status" value="1"/>
</dbReference>
<dbReference type="InterPro" id="IPR013083">
    <property type="entry name" value="Znf_RING/FYVE/PHD"/>
</dbReference>
<dbReference type="KEGG" id="hro:HELRODRAFT_190418"/>
<evidence type="ECO:0000256" key="2">
    <source>
        <dbReference type="ARBA" id="ARBA00022737"/>
    </source>
</evidence>
<protein>
    <recommendedName>
        <fullName evidence="8">FYVE-type domain-containing protein</fullName>
    </recommendedName>
</protein>
<accession>T1FRZ4</accession>
<evidence type="ECO:0000259" key="8">
    <source>
        <dbReference type="PROSITE" id="PS50178"/>
    </source>
</evidence>